<evidence type="ECO:0000313" key="3">
    <source>
        <dbReference type="Proteomes" id="UP001595925"/>
    </source>
</evidence>
<comment type="caution">
    <text evidence="2">The sequence shown here is derived from an EMBL/GenBank/DDBJ whole genome shotgun (WGS) entry which is preliminary data.</text>
</comment>
<reference evidence="2 3" key="1">
    <citation type="journal article" date="2019" name="Int. J. Syst. Evol. Microbiol.">
        <title>The Global Catalogue of Microorganisms (GCM) 10K type strain sequencing project: providing services to taxonomists for standard genome sequencing and annotation.</title>
        <authorList>
            <consortium name="The Broad Institute Genomics Platform"/>
            <consortium name="The Broad Institute Genome Sequencing Center for Infectious Disease"/>
            <person name="Wu L."/>
            <person name="Ma J."/>
        </authorList>
    </citation>
    <scope>NUCLEOTIDE SEQUENCE [LARGE SCALE GENOMIC DNA]</scope>
    <source>
        <strain evidence="2 3">CGMCC 1.15824</strain>
    </source>
</reference>
<protein>
    <submittedName>
        <fullName evidence="2">DUF1684 domain-containing protein</fullName>
    </submittedName>
</protein>
<dbReference type="Proteomes" id="UP001595925">
    <property type="component" value="Unassembled WGS sequence"/>
</dbReference>
<dbReference type="Gene3D" id="6.10.250.1680">
    <property type="match status" value="1"/>
</dbReference>
<sequence length="194" mass="21890">MADDPEFDVEGWRTELEEKRTEKDEFFSTHPQSPIPPEDREAFDGLDYFEPDPQYRLEATVSIPDDPASDPVYMETTAGGEVRYLRTVVLTMGLEREEPNLADAELELAGYEQEGTDGALFVPFRDKTTGQMTYGGGRYMELEAEDDLAEGDSIVVDFNLAYTPFCAYSETFACPLPPEENWLEVAIPAGERFE</sequence>
<proteinExistence type="predicted"/>
<dbReference type="Pfam" id="PF07920">
    <property type="entry name" value="DUF1684"/>
    <property type="match status" value="1"/>
</dbReference>
<dbReference type="PANTHER" id="PTHR41913:SF1">
    <property type="entry name" value="DUF1684 DOMAIN-CONTAINING PROTEIN"/>
    <property type="match status" value="1"/>
</dbReference>
<dbReference type="PANTHER" id="PTHR41913">
    <property type="entry name" value="DUF1684 DOMAIN-CONTAINING PROTEIN"/>
    <property type="match status" value="1"/>
</dbReference>
<feature type="compositionally biased region" description="Basic and acidic residues" evidence="1">
    <location>
        <begin position="10"/>
        <end position="27"/>
    </location>
</feature>
<dbReference type="EMBL" id="JBHSJG010000029">
    <property type="protein sequence ID" value="MFC4987780.1"/>
    <property type="molecule type" value="Genomic_DNA"/>
</dbReference>
<evidence type="ECO:0000256" key="1">
    <source>
        <dbReference type="SAM" id="MobiDB-lite"/>
    </source>
</evidence>
<evidence type="ECO:0000313" key="2">
    <source>
        <dbReference type="EMBL" id="MFC4987780.1"/>
    </source>
</evidence>
<dbReference type="RefSeq" id="WP_224827801.1">
    <property type="nucleotide sequence ID" value="NZ_JAIVEF010000002.1"/>
</dbReference>
<keyword evidence="3" id="KW-1185">Reference proteome</keyword>
<dbReference type="AlphaFoldDB" id="A0ABD5QDW1"/>
<organism evidence="2 3">
    <name type="scientific">Saliphagus infecundisoli</name>
    <dbReference type="NCBI Taxonomy" id="1849069"/>
    <lineage>
        <taxon>Archaea</taxon>
        <taxon>Methanobacteriati</taxon>
        <taxon>Methanobacteriota</taxon>
        <taxon>Stenosarchaea group</taxon>
        <taxon>Halobacteria</taxon>
        <taxon>Halobacteriales</taxon>
        <taxon>Natrialbaceae</taxon>
        <taxon>Saliphagus</taxon>
    </lineage>
</organism>
<feature type="region of interest" description="Disordered" evidence="1">
    <location>
        <begin position="1"/>
        <end position="48"/>
    </location>
</feature>
<name>A0ABD5QDW1_9EURY</name>
<accession>A0ABD5QDW1</accession>
<dbReference type="InterPro" id="IPR012467">
    <property type="entry name" value="DUF1684"/>
</dbReference>
<gene>
    <name evidence="2" type="ORF">ACFPFO_08385</name>
</gene>